<keyword evidence="3" id="KW-1185">Reference proteome</keyword>
<dbReference type="GO" id="GO:0005783">
    <property type="term" value="C:endoplasmic reticulum"/>
    <property type="evidence" value="ECO:0007669"/>
    <property type="project" value="TreeGrafter"/>
</dbReference>
<dbReference type="GO" id="GO:0016020">
    <property type="term" value="C:membrane"/>
    <property type="evidence" value="ECO:0007669"/>
    <property type="project" value="TreeGrafter"/>
</dbReference>
<reference evidence="2" key="1">
    <citation type="journal article" date="2021" name="Mol. Ecol. Resour.">
        <title>Apolygus lucorum genome provides insights into omnivorousness and mesophyll feeding.</title>
        <authorList>
            <person name="Liu Y."/>
            <person name="Liu H."/>
            <person name="Wang H."/>
            <person name="Huang T."/>
            <person name="Liu B."/>
            <person name="Yang B."/>
            <person name="Yin L."/>
            <person name="Li B."/>
            <person name="Zhang Y."/>
            <person name="Zhang S."/>
            <person name="Jiang F."/>
            <person name="Zhang X."/>
            <person name="Ren Y."/>
            <person name="Wang B."/>
            <person name="Wang S."/>
            <person name="Lu Y."/>
            <person name="Wu K."/>
            <person name="Fan W."/>
            <person name="Wang G."/>
        </authorList>
    </citation>
    <scope>NUCLEOTIDE SEQUENCE</scope>
    <source>
        <strain evidence="2">12Hb</strain>
    </source>
</reference>
<proteinExistence type="predicted"/>
<name>A0A8S9WSC0_APOLU</name>
<organism evidence="2 3">
    <name type="scientific">Apolygus lucorum</name>
    <name type="common">Small green plant bug</name>
    <name type="synonym">Lygocoris lucorum</name>
    <dbReference type="NCBI Taxonomy" id="248454"/>
    <lineage>
        <taxon>Eukaryota</taxon>
        <taxon>Metazoa</taxon>
        <taxon>Ecdysozoa</taxon>
        <taxon>Arthropoda</taxon>
        <taxon>Hexapoda</taxon>
        <taxon>Insecta</taxon>
        <taxon>Pterygota</taxon>
        <taxon>Neoptera</taxon>
        <taxon>Paraneoptera</taxon>
        <taxon>Hemiptera</taxon>
        <taxon>Heteroptera</taxon>
        <taxon>Panheteroptera</taxon>
        <taxon>Cimicomorpha</taxon>
        <taxon>Miridae</taxon>
        <taxon>Mirini</taxon>
        <taxon>Apolygus</taxon>
    </lineage>
</organism>
<evidence type="ECO:0008006" key="4">
    <source>
        <dbReference type="Google" id="ProtNLM"/>
    </source>
</evidence>
<dbReference type="OrthoDB" id="547796at2759"/>
<evidence type="ECO:0000313" key="2">
    <source>
        <dbReference type="EMBL" id="KAF6199567.1"/>
    </source>
</evidence>
<protein>
    <recommendedName>
        <fullName evidence="4">Cytochrome b5 heme-binding domain-containing protein</fullName>
    </recommendedName>
</protein>
<comment type="caution">
    <text evidence="2">The sequence shown here is derived from an EMBL/GenBank/DDBJ whole genome shotgun (WGS) entry which is preliminary data.</text>
</comment>
<gene>
    <name evidence="2" type="ORF">GE061_007593</name>
</gene>
<feature type="region of interest" description="Disordered" evidence="1">
    <location>
        <begin position="70"/>
        <end position="100"/>
    </location>
</feature>
<dbReference type="InterPro" id="IPR036400">
    <property type="entry name" value="Cyt_B5-like_heme/steroid_sf"/>
</dbReference>
<feature type="compositionally biased region" description="Basic and acidic residues" evidence="1">
    <location>
        <begin position="87"/>
        <end position="100"/>
    </location>
</feature>
<dbReference type="PANTHER" id="PTHR10281:SF106">
    <property type="entry name" value="IP06960P-RELATED"/>
    <property type="match status" value="1"/>
</dbReference>
<accession>A0A8S9WSC0</accession>
<dbReference type="EMBL" id="WIXP02000015">
    <property type="protein sequence ID" value="KAF6199567.1"/>
    <property type="molecule type" value="Genomic_DNA"/>
</dbReference>
<sequence length="100" mass="11236">MEVIRGGVHGEGGPYAAFAGKDASRGFATFDVKGKDTYDDLSDLNSFEMDSIKEWEMQFTERYDYVGKLLKPGQEPTNYSDEEEEESSSHDAPSEKPKEE</sequence>
<dbReference type="PANTHER" id="PTHR10281">
    <property type="entry name" value="MEMBRANE-ASSOCIATED PROGESTERONE RECEPTOR COMPONENT-RELATED"/>
    <property type="match status" value="1"/>
</dbReference>
<evidence type="ECO:0000256" key="1">
    <source>
        <dbReference type="SAM" id="MobiDB-lite"/>
    </source>
</evidence>
<dbReference type="Proteomes" id="UP000466442">
    <property type="component" value="Unassembled WGS sequence"/>
</dbReference>
<dbReference type="AlphaFoldDB" id="A0A8S9WSC0"/>
<dbReference type="SUPFAM" id="SSF55856">
    <property type="entry name" value="Cytochrome b5-like heme/steroid binding domain"/>
    <property type="match status" value="1"/>
</dbReference>
<evidence type="ECO:0000313" key="3">
    <source>
        <dbReference type="Proteomes" id="UP000466442"/>
    </source>
</evidence>
<dbReference type="InterPro" id="IPR050577">
    <property type="entry name" value="MAPR/NEUFC/NENF-like"/>
</dbReference>
<dbReference type="Gene3D" id="3.10.120.10">
    <property type="entry name" value="Cytochrome b5-like heme/steroid binding domain"/>
    <property type="match status" value="1"/>
</dbReference>